<dbReference type="AlphaFoldDB" id="A0A381N7Z0"/>
<evidence type="ECO:0000313" key="2">
    <source>
        <dbReference type="EMBL" id="SUZ50559.1"/>
    </source>
</evidence>
<protein>
    <recommendedName>
        <fullName evidence="3">DUF385 domain-containing protein</fullName>
    </recommendedName>
</protein>
<keyword evidence="1" id="KW-0812">Transmembrane</keyword>
<reference evidence="2" key="1">
    <citation type="submission" date="2018-05" db="EMBL/GenBank/DDBJ databases">
        <authorList>
            <person name="Lanie J.A."/>
            <person name="Ng W.-L."/>
            <person name="Kazmierczak K.M."/>
            <person name="Andrzejewski T.M."/>
            <person name="Davidsen T.M."/>
            <person name="Wayne K.J."/>
            <person name="Tettelin H."/>
            <person name="Glass J.I."/>
            <person name="Rusch D."/>
            <person name="Podicherti R."/>
            <person name="Tsui H.-C.T."/>
            <person name="Winkler M.E."/>
        </authorList>
    </citation>
    <scope>NUCLEOTIDE SEQUENCE</scope>
</reference>
<name>A0A381N7Z0_9ZZZZ</name>
<proteinExistence type="predicted"/>
<keyword evidence="1" id="KW-0472">Membrane</keyword>
<dbReference type="Gene3D" id="2.30.110.10">
    <property type="entry name" value="Electron Transport, Fmn-binding Protein, Chain A"/>
    <property type="match status" value="1"/>
</dbReference>
<feature type="non-terminal residue" evidence="2">
    <location>
        <position position="1"/>
    </location>
</feature>
<dbReference type="InterPro" id="IPR012349">
    <property type="entry name" value="Split_barrel_FMN-bd"/>
</dbReference>
<dbReference type="EMBL" id="UINC01000177">
    <property type="protein sequence ID" value="SUZ50559.1"/>
    <property type="molecule type" value="Genomic_DNA"/>
</dbReference>
<sequence>VKVFKWLGIVAAVYVVLVVLFETVLLGYNQPSFEDEGGCSGFGQGCGIPMIVITTTDDKGQSSDRMLARFNSTDGKIYVSAHHWPRGWYKEAIKNPNVKGTIDGEVKDYVAVPVEGDEFEMVARGFPLRLPVKIMMGFPPKRQILRLDPNVE</sequence>
<feature type="transmembrane region" description="Helical" evidence="1">
    <location>
        <begin position="6"/>
        <end position="28"/>
    </location>
</feature>
<organism evidence="2">
    <name type="scientific">marine metagenome</name>
    <dbReference type="NCBI Taxonomy" id="408172"/>
    <lineage>
        <taxon>unclassified sequences</taxon>
        <taxon>metagenomes</taxon>
        <taxon>ecological metagenomes</taxon>
    </lineage>
</organism>
<evidence type="ECO:0000256" key="1">
    <source>
        <dbReference type="SAM" id="Phobius"/>
    </source>
</evidence>
<accession>A0A381N7Z0</accession>
<keyword evidence="1" id="KW-1133">Transmembrane helix</keyword>
<gene>
    <name evidence="2" type="ORF">METZ01_LOCUS3413</name>
</gene>
<evidence type="ECO:0008006" key="3">
    <source>
        <dbReference type="Google" id="ProtNLM"/>
    </source>
</evidence>